<protein>
    <submittedName>
        <fullName evidence="1">Uncharacterized protein</fullName>
    </submittedName>
</protein>
<comment type="caution">
    <text evidence="1">The sequence shown here is derived from an EMBL/GenBank/DDBJ whole genome shotgun (WGS) entry which is preliminary data.</text>
</comment>
<proteinExistence type="predicted"/>
<dbReference type="Proteomes" id="UP000315677">
    <property type="component" value="Unassembled WGS sequence"/>
</dbReference>
<organism evidence="1 2">
    <name type="scientific">Pseudonocardia kunmingensis</name>
    <dbReference type="NCBI Taxonomy" id="630975"/>
    <lineage>
        <taxon>Bacteria</taxon>
        <taxon>Bacillati</taxon>
        <taxon>Actinomycetota</taxon>
        <taxon>Actinomycetes</taxon>
        <taxon>Pseudonocardiales</taxon>
        <taxon>Pseudonocardiaceae</taxon>
        <taxon>Pseudonocardia</taxon>
    </lineage>
</organism>
<gene>
    <name evidence="1" type="ORF">FB558_0257</name>
</gene>
<reference evidence="1 2" key="1">
    <citation type="submission" date="2019-06" db="EMBL/GenBank/DDBJ databases">
        <title>Sequencing the genomes of 1000 actinobacteria strains.</title>
        <authorList>
            <person name="Klenk H.-P."/>
        </authorList>
    </citation>
    <scope>NUCLEOTIDE SEQUENCE [LARGE SCALE GENOMIC DNA]</scope>
    <source>
        <strain evidence="1 2">DSM 45301</strain>
    </source>
</reference>
<sequence>MDNDALVAALGVDAVAAVHGYRLAVLSEAGRRRLRLVSDPLSGAVQGSAEPGGVDPIDIRLTFLHCPGRPELAGRTLSWGPARGWSLSHRAASAPLSYYAGPGATPLHLVPPVEEVVRWATGECDGPARPPVGIELDDDPEAVRRLLSFIHPQRRPKSTEALQVAARAHSDGG</sequence>
<dbReference type="EMBL" id="VFPA01000001">
    <property type="protein sequence ID" value="TQM13508.1"/>
    <property type="molecule type" value="Genomic_DNA"/>
</dbReference>
<evidence type="ECO:0000313" key="2">
    <source>
        <dbReference type="Proteomes" id="UP000315677"/>
    </source>
</evidence>
<evidence type="ECO:0000313" key="1">
    <source>
        <dbReference type="EMBL" id="TQM13508.1"/>
    </source>
</evidence>
<keyword evidence="2" id="KW-1185">Reference proteome</keyword>
<dbReference type="AlphaFoldDB" id="A0A543DW19"/>
<name>A0A543DW19_9PSEU</name>
<accession>A0A543DW19</accession>